<accession>A0ABW5WI99</accession>
<dbReference type="PRINTS" id="PR00035">
    <property type="entry name" value="HTHGNTR"/>
</dbReference>
<dbReference type="Gene3D" id="1.10.10.10">
    <property type="entry name" value="Winged helix-like DNA-binding domain superfamily/Winged helix DNA-binding domain"/>
    <property type="match status" value="1"/>
</dbReference>
<dbReference type="SUPFAM" id="SSF64288">
    <property type="entry name" value="Chorismate lyase-like"/>
    <property type="match status" value="1"/>
</dbReference>
<keyword evidence="2" id="KW-0238">DNA-binding</keyword>
<dbReference type="InterPro" id="IPR000524">
    <property type="entry name" value="Tscrpt_reg_HTH_GntR"/>
</dbReference>
<dbReference type="InterPro" id="IPR036390">
    <property type="entry name" value="WH_DNA-bd_sf"/>
</dbReference>
<keyword evidence="3" id="KW-0804">Transcription</keyword>
<evidence type="ECO:0000259" key="4">
    <source>
        <dbReference type="PROSITE" id="PS50949"/>
    </source>
</evidence>
<dbReference type="Pfam" id="PF00392">
    <property type="entry name" value="GntR"/>
    <property type="match status" value="1"/>
</dbReference>
<protein>
    <submittedName>
        <fullName evidence="5">GntR family transcriptional regulator</fullName>
    </submittedName>
</protein>
<dbReference type="InterPro" id="IPR036388">
    <property type="entry name" value="WH-like_DNA-bd_sf"/>
</dbReference>
<comment type="caution">
    <text evidence="5">The sequence shown here is derived from an EMBL/GenBank/DDBJ whole genome shotgun (WGS) entry which is preliminary data.</text>
</comment>
<evidence type="ECO:0000313" key="6">
    <source>
        <dbReference type="Proteomes" id="UP001597478"/>
    </source>
</evidence>
<proteinExistence type="predicted"/>
<dbReference type="Pfam" id="PF07702">
    <property type="entry name" value="UTRA"/>
    <property type="match status" value="1"/>
</dbReference>
<gene>
    <name evidence="5" type="ORF">ACFS2C_28125</name>
</gene>
<name>A0ABW5WI99_9PSEU</name>
<dbReference type="PROSITE" id="PS50949">
    <property type="entry name" value="HTH_GNTR"/>
    <property type="match status" value="1"/>
</dbReference>
<dbReference type="InterPro" id="IPR028978">
    <property type="entry name" value="Chorismate_lyase_/UTRA_dom_sf"/>
</dbReference>
<dbReference type="SUPFAM" id="SSF46785">
    <property type="entry name" value="Winged helix' DNA-binding domain"/>
    <property type="match status" value="1"/>
</dbReference>
<evidence type="ECO:0000256" key="3">
    <source>
        <dbReference type="ARBA" id="ARBA00023163"/>
    </source>
</evidence>
<feature type="domain" description="HTH gntR-type" evidence="4">
    <location>
        <begin position="10"/>
        <end position="78"/>
    </location>
</feature>
<reference evidence="6" key="1">
    <citation type="journal article" date="2019" name="Int. J. Syst. Evol. Microbiol.">
        <title>The Global Catalogue of Microorganisms (GCM) 10K type strain sequencing project: providing services to taxonomists for standard genome sequencing and annotation.</title>
        <authorList>
            <consortium name="The Broad Institute Genomics Platform"/>
            <consortium name="The Broad Institute Genome Sequencing Center for Infectious Disease"/>
            <person name="Wu L."/>
            <person name="Ma J."/>
        </authorList>
    </citation>
    <scope>NUCLEOTIDE SEQUENCE [LARGE SCALE GENOMIC DNA]</scope>
    <source>
        <strain evidence="6">IBRC-M 10906</strain>
    </source>
</reference>
<dbReference type="SMART" id="SM00866">
    <property type="entry name" value="UTRA"/>
    <property type="match status" value="1"/>
</dbReference>
<evidence type="ECO:0000313" key="5">
    <source>
        <dbReference type="EMBL" id="MFD2803265.1"/>
    </source>
</evidence>
<dbReference type="PANTHER" id="PTHR44846:SF17">
    <property type="entry name" value="GNTR-FAMILY TRANSCRIPTIONAL REGULATOR"/>
    <property type="match status" value="1"/>
</dbReference>
<sequence>MTTPTAATGVPAYVRIAAEWSERIDSGQLKHGDPLPTREELAEQYGVSKTVIRDALGLLHQAGYLEAATRRGTHVYRLPRYELPMYVLEADDRGRDAFEDAVRSQGGRPYQHIRVETVAPGPDVAKALQLADGELSLVRLRVRTIDGTPYCIADSYFPYELVKGTELAKPDNIARGGRHVLREMGMEMVKHRDVIRSRRPHAREIGELGISHGLDVIRHERISYAADGRPVRFMASSFPSDRWELTYEVEK</sequence>
<keyword evidence="1" id="KW-0805">Transcription regulation</keyword>
<dbReference type="InterPro" id="IPR050679">
    <property type="entry name" value="Bact_HTH_transcr_reg"/>
</dbReference>
<organism evidence="5 6">
    <name type="scientific">Prauserella oleivorans</name>
    <dbReference type="NCBI Taxonomy" id="1478153"/>
    <lineage>
        <taxon>Bacteria</taxon>
        <taxon>Bacillati</taxon>
        <taxon>Actinomycetota</taxon>
        <taxon>Actinomycetes</taxon>
        <taxon>Pseudonocardiales</taxon>
        <taxon>Pseudonocardiaceae</taxon>
        <taxon>Prauserella</taxon>
    </lineage>
</organism>
<dbReference type="CDD" id="cd07377">
    <property type="entry name" value="WHTH_GntR"/>
    <property type="match status" value="1"/>
</dbReference>
<keyword evidence="6" id="KW-1185">Reference proteome</keyword>
<dbReference type="SMART" id="SM00345">
    <property type="entry name" value="HTH_GNTR"/>
    <property type="match status" value="1"/>
</dbReference>
<dbReference type="RefSeq" id="WP_377385357.1">
    <property type="nucleotide sequence ID" value="NZ_JBHSAN010000005.1"/>
</dbReference>
<dbReference type="PANTHER" id="PTHR44846">
    <property type="entry name" value="MANNOSYL-D-GLYCERATE TRANSPORT/METABOLISM SYSTEM REPRESSOR MNGR-RELATED"/>
    <property type="match status" value="1"/>
</dbReference>
<dbReference type="Gene3D" id="3.40.1410.10">
    <property type="entry name" value="Chorismate lyase-like"/>
    <property type="match status" value="1"/>
</dbReference>
<dbReference type="InterPro" id="IPR011663">
    <property type="entry name" value="UTRA"/>
</dbReference>
<evidence type="ECO:0000256" key="1">
    <source>
        <dbReference type="ARBA" id="ARBA00023015"/>
    </source>
</evidence>
<dbReference type="EMBL" id="JBHUOF010000051">
    <property type="protein sequence ID" value="MFD2803265.1"/>
    <property type="molecule type" value="Genomic_DNA"/>
</dbReference>
<evidence type="ECO:0000256" key="2">
    <source>
        <dbReference type="ARBA" id="ARBA00023125"/>
    </source>
</evidence>
<dbReference type="Proteomes" id="UP001597478">
    <property type="component" value="Unassembled WGS sequence"/>
</dbReference>